<sequence>MTSIHAISEDLRPAPNESLQKNPNTLAVLKPLSRDLPPIQETRRRTEAETTRVEVKAQPESSGGASHTAGVAADEESVRASVTTLEAPVHIQARAKIRRRILNSMEKDHFLYLKQAYQFSAAISPSRLNLVEKKGKQKTSKLFVPKLLANGLGVQSKLAGDVTPKHFLITPMRANNIPGPGRGITKFVRVARFMLLHGNKFIGNQEKVETYPARLENRRWKFYEETLVLRYNPELENLKLYVEFNFEHQLSSNDKLGLGLNDRKATCQVTEGTVAWCVIPVSICGQITEETIVPVKLMTGPLNQPRKLDDLRNERANQSGIRRKIQESCGVTLAAQTTCYPSKQSLFTIKIGPMKFSSDDFRYLPANYISSVKLATVITLHQMILRDCLKDMPSFLDQILDPVLAVFPHILDDQAMRTSFLSIWDVESGKIEQTREKLYACFRECVMRFWPLVNTNDLKETFSNDFATRTLRNERIKQFVAKKSESTLTVGAHAWSNKPFQIGEMRYSIGDFM</sequence>
<reference evidence="2 3" key="1">
    <citation type="submission" date="2018-07" db="EMBL/GenBank/DDBJ databases">
        <title>The complete nuclear genome of the prasinophyte Chloropicon primus (CCMP1205).</title>
        <authorList>
            <person name="Pombert J.-F."/>
            <person name="Otis C."/>
            <person name="Turmel M."/>
            <person name="Lemieux C."/>
        </authorList>
    </citation>
    <scope>NUCLEOTIDE SEQUENCE [LARGE SCALE GENOMIC DNA]</scope>
    <source>
        <strain evidence="2 3">CCMP1205</strain>
    </source>
</reference>
<name>A0A5B8MNK7_9CHLO</name>
<dbReference type="AlphaFoldDB" id="A0A5B8MNK7"/>
<accession>A0A5B8MNK7</accession>
<protein>
    <submittedName>
        <fullName evidence="2">Uncharacterized protein</fullName>
    </submittedName>
</protein>
<feature type="compositionally biased region" description="Basic and acidic residues" evidence="1">
    <location>
        <begin position="41"/>
        <end position="57"/>
    </location>
</feature>
<gene>
    <name evidence="2" type="ORF">A3770_04p34380</name>
</gene>
<evidence type="ECO:0000256" key="1">
    <source>
        <dbReference type="SAM" id="MobiDB-lite"/>
    </source>
</evidence>
<evidence type="ECO:0000313" key="3">
    <source>
        <dbReference type="Proteomes" id="UP000316726"/>
    </source>
</evidence>
<keyword evidence="3" id="KW-1185">Reference proteome</keyword>
<dbReference type="EMBL" id="CP031037">
    <property type="protein sequence ID" value="QDZ20920.1"/>
    <property type="molecule type" value="Genomic_DNA"/>
</dbReference>
<evidence type="ECO:0000313" key="2">
    <source>
        <dbReference type="EMBL" id="QDZ20920.1"/>
    </source>
</evidence>
<organism evidence="2 3">
    <name type="scientific">Chloropicon primus</name>
    <dbReference type="NCBI Taxonomy" id="1764295"/>
    <lineage>
        <taxon>Eukaryota</taxon>
        <taxon>Viridiplantae</taxon>
        <taxon>Chlorophyta</taxon>
        <taxon>Chloropicophyceae</taxon>
        <taxon>Chloropicales</taxon>
        <taxon>Chloropicaceae</taxon>
        <taxon>Chloropicon</taxon>
    </lineage>
</organism>
<feature type="region of interest" description="Disordered" evidence="1">
    <location>
        <begin position="1"/>
        <end position="70"/>
    </location>
</feature>
<dbReference type="Proteomes" id="UP000316726">
    <property type="component" value="Chromosome 4"/>
</dbReference>
<proteinExistence type="predicted"/>